<evidence type="ECO:0000259" key="1">
    <source>
        <dbReference type="Pfam" id="PF02237"/>
    </source>
</evidence>
<accession>A0A5N5RF29</accession>
<evidence type="ECO:0000313" key="2">
    <source>
        <dbReference type="EMBL" id="KAB5605856.1"/>
    </source>
</evidence>
<dbReference type="InterPro" id="IPR003142">
    <property type="entry name" value="BPL_C"/>
</dbReference>
<feature type="domain" description="Biotin protein ligase C-terminal" evidence="1">
    <location>
        <begin position="90"/>
        <end position="135"/>
    </location>
</feature>
<dbReference type="SUPFAM" id="SSF50037">
    <property type="entry name" value="C-terminal domain of transcriptional repressors"/>
    <property type="match status" value="1"/>
</dbReference>
<dbReference type="AlphaFoldDB" id="A0A5N5RF29"/>
<name>A0A5N5RF29_9BIFI</name>
<dbReference type="InterPro" id="IPR008988">
    <property type="entry name" value="Transcriptional_repressor_C"/>
</dbReference>
<gene>
    <name evidence="2" type="ORF">EHS19_08470</name>
</gene>
<dbReference type="EMBL" id="RQSP01000034">
    <property type="protein sequence ID" value="KAB5605856.1"/>
    <property type="molecule type" value="Genomic_DNA"/>
</dbReference>
<keyword evidence="3" id="KW-1185">Reference proteome</keyword>
<dbReference type="Pfam" id="PF02237">
    <property type="entry name" value="BPL_C"/>
    <property type="match status" value="1"/>
</dbReference>
<dbReference type="Proteomes" id="UP000326336">
    <property type="component" value="Unassembled WGS sequence"/>
</dbReference>
<dbReference type="OrthoDB" id="9807064at2"/>
<dbReference type="Gene3D" id="2.30.30.100">
    <property type="match status" value="1"/>
</dbReference>
<protein>
    <recommendedName>
        <fullName evidence="1">Biotin protein ligase C-terminal domain-containing protein</fullName>
    </recommendedName>
</protein>
<proteinExistence type="predicted"/>
<comment type="caution">
    <text evidence="2">The sequence shown here is derived from an EMBL/GenBank/DDBJ whole genome shotgun (WGS) entry which is preliminary data.</text>
</comment>
<reference evidence="2 3" key="1">
    <citation type="journal article" date="2019" name="Int. J. Syst. Evol. Microbiol.">
        <title>Bifidobacterium jacchi sp. nov., isolated from the faeces of a baby common marmoset (Callithrix jacchus).</title>
        <authorList>
            <person name="Modesto M."/>
            <person name="Watanabe K."/>
            <person name="Arita M."/>
            <person name="Satti M."/>
            <person name="Oki K."/>
            <person name="Sciavilla P."/>
            <person name="Patavino C."/>
            <person name="Camma C."/>
            <person name="Michelini S."/>
            <person name="Sgorbati B."/>
            <person name="Mattarelli P."/>
        </authorList>
    </citation>
    <scope>NUCLEOTIDE SEQUENCE [LARGE SCALE GENOMIC DNA]</scope>
    <source>
        <strain evidence="2 3">MRM 9.3</strain>
    </source>
</reference>
<organism evidence="2 3">
    <name type="scientific">Bifidobacterium jacchi</name>
    <dbReference type="NCBI Taxonomy" id="2490545"/>
    <lineage>
        <taxon>Bacteria</taxon>
        <taxon>Bacillati</taxon>
        <taxon>Actinomycetota</taxon>
        <taxon>Actinomycetes</taxon>
        <taxon>Bifidobacteriales</taxon>
        <taxon>Bifidobacteriaceae</taxon>
        <taxon>Bifidobacterium</taxon>
    </lineage>
</organism>
<evidence type="ECO:0000313" key="3">
    <source>
        <dbReference type="Proteomes" id="UP000326336"/>
    </source>
</evidence>
<sequence length="138" mass="14171">MVVLDDDPDAVAVIVGIGVNLDVPADRLPTAQSTSLSLMWSGLTGRGAVLRDAIAAGVVRGMRSRLGSFVVDPAGAASALADEMRSVCWTLGRPVEVHYTDGETLRGTAVGLNDDASLSVRDADGTLHVVTTGDVGVL</sequence>